<evidence type="ECO:0000256" key="1">
    <source>
        <dbReference type="SAM" id="Phobius"/>
    </source>
</evidence>
<comment type="caution">
    <text evidence="3">The sequence shown here is derived from an EMBL/GenBank/DDBJ whole genome shotgun (WGS) entry which is preliminary data.</text>
</comment>
<dbReference type="InterPro" id="IPR000073">
    <property type="entry name" value="AB_hydrolase_1"/>
</dbReference>
<keyword evidence="1" id="KW-0472">Membrane</keyword>
<sequence length="456" mass="50443">MAIIAEELEETQQPISTSTPTSNTVSVSSAFTFWAYFTLLVSLITLLFIFINYLTPIDDKSWFLSLPTDVRLHYSKGRTIKVQTTYDGSPFQVFAIKNGPRASERPETVFLIHGFGCTSYSFRNVVRSLGLNGFRAVAIDLPGSGFSDRLPVGNGERRGGVLGRMWDVYSDIKEKGIFWGFDQLVETGSIPYEEHIEKSRVFTAIGVSEEIGRVIGQVIDSMGLSPVHLVLHDSALLMAANWVSENSGSVSSLTLVDTSPRFTALPLGVLETPIVRELVLGVSYVYAKVLRLCCSRSMKMSVVESHRALLSGRKGMRAIVEVAKGLNYSFDMGEWRGSDSIKDLPVQVIWSSNWSDKWSDEGRRIADSLSGASLVMHSGGRWPQEDASDEVAEAITHFISSLPKSVKQVKKEPLPEHIQKMFDEAKKGDHHHGHEHHGDHTPGYMDAYGLGQGWGS</sequence>
<evidence type="ECO:0000313" key="4">
    <source>
        <dbReference type="Proteomes" id="UP000541444"/>
    </source>
</evidence>
<reference evidence="3 4" key="1">
    <citation type="journal article" date="2020" name="IScience">
        <title>Genome Sequencing of the Endangered Kingdonia uniflora (Circaeasteraceae, Ranunculales) Reveals Potential Mechanisms of Evolutionary Specialization.</title>
        <authorList>
            <person name="Sun Y."/>
            <person name="Deng T."/>
            <person name="Zhang A."/>
            <person name="Moore M.J."/>
            <person name="Landis J.B."/>
            <person name="Lin N."/>
            <person name="Zhang H."/>
            <person name="Zhang X."/>
            <person name="Huang J."/>
            <person name="Zhang X."/>
            <person name="Sun H."/>
            <person name="Wang H."/>
        </authorList>
    </citation>
    <scope>NUCLEOTIDE SEQUENCE [LARGE SCALE GENOMIC DNA]</scope>
    <source>
        <strain evidence="3">TB1705</strain>
        <tissue evidence="3">Leaf</tissue>
    </source>
</reference>
<feature type="domain" description="AB hydrolase-1" evidence="2">
    <location>
        <begin position="108"/>
        <end position="262"/>
    </location>
</feature>
<dbReference type="PANTHER" id="PTHR43689">
    <property type="entry name" value="HYDROLASE"/>
    <property type="match status" value="1"/>
</dbReference>
<feature type="transmembrane region" description="Helical" evidence="1">
    <location>
        <begin position="33"/>
        <end position="54"/>
    </location>
</feature>
<gene>
    <name evidence="3" type="ORF">GIB67_029050</name>
</gene>
<dbReference type="EMBL" id="JACGCM010001011">
    <property type="protein sequence ID" value="KAF6162781.1"/>
    <property type="molecule type" value="Genomic_DNA"/>
</dbReference>
<keyword evidence="1" id="KW-0812">Transmembrane</keyword>
<dbReference type="SUPFAM" id="SSF53474">
    <property type="entry name" value="alpha/beta-Hydrolases"/>
    <property type="match status" value="1"/>
</dbReference>
<proteinExistence type="predicted"/>
<dbReference type="InterPro" id="IPR000639">
    <property type="entry name" value="Epox_hydrolase-like"/>
</dbReference>
<dbReference type="Pfam" id="PF00561">
    <property type="entry name" value="Abhydrolase_1"/>
    <property type="match status" value="1"/>
</dbReference>
<keyword evidence="4" id="KW-1185">Reference proteome</keyword>
<dbReference type="Gene3D" id="3.40.50.1820">
    <property type="entry name" value="alpha/beta hydrolase"/>
    <property type="match status" value="1"/>
</dbReference>
<protein>
    <recommendedName>
        <fullName evidence="2">AB hydrolase-1 domain-containing protein</fullName>
    </recommendedName>
</protein>
<keyword evidence="1" id="KW-1133">Transmembrane helix</keyword>
<accession>A0A7J7N6F2</accession>
<dbReference type="AlphaFoldDB" id="A0A7J7N6F2"/>
<dbReference type="PRINTS" id="PR00412">
    <property type="entry name" value="EPOXHYDRLASE"/>
</dbReference>
<name>A0A7J7N6F2_9MAGN</name>
<organism evidence="3 4">
    <name type="scientific">Kingdonia uniflora</name>
    <dbReference type="NCBI Taxonomy" id="39325"/>
    <lineage>
        <taxon>Eukaryota</taxon>
        <taxon>Viridiplantae</taxon>
        <taxon>Streptophyta</taxon>
        <taxon>Embryophyta</taxon>
        <taxon>Tracheophyta</taxon>
        <taxon>Spermatophyta</taxon>
        <taxon>Magnoliopsida</taxon>
        <taxon>Ranunculales</taxon>
        <taxon>Circaeasteraceae</taxon>
        <taxon>Kingdonia</taxon>
    </lineage>
</organism>
<dbReference type="GO" id="GO:0003824">
    <property type="term" value="F:catalytic activity"/>
    <property type="evidence" value="ECO:0007669"/>
    <property type="project" value="InterPro"/>
</dbReference>
<evidence type="ECO:0000259" key="2">
    <source>
        <dbReference type="Pfam" id="PF00561"/>
    </source>
</evidence>
<dbReference type="OrthoDB" id="6431331at2759"/>
<dbReference type="InterPro" id="IPR029058">
    <property type="entry name" value="AB_hydrolase_fold"/>
</dbReference>
<dbReference type="Proteomes" id="UP000541444">
    <property type="component" value="Unassembled WGS sequence"/>
</dbReference>
<evidence type="ECO:0000313" key="3">
    <source>
        <dbReference type="EMBL" id="KAF6162781.1"/>
    </source>
</evidence>
<dbReference type="PANTHER" id="PTHR43689:SF8">
    <property type="entry name" value="ALPHA_BETA-HYDROLASES SUPERFAMILY PROTEIN"/>
    <property type="match status" value="1"/>
</dbReference>